<feature type="compositionally biased region" description="Basic residues" evidence="1">
    <location>
        <begin position="846"/>
        <end position="855"/>
    </location>
</feature>
<feature type="region of interest" description="Disordered" evidence="1">
    <location>
        <begin position="80"/>
        <end position="103"/>
    </location>
</feature>
<keyword evidence="2" id="KW-0732">Signal</keyword>
<feature type="compositionally biased region" description="Low complexity" evidence="1">
    <location>
        <begin position="373"/>
        <end position="388"/>
    </location>
</feature>
<dbReference type="OrthoDB" id="3077052at2759"/>
<keyword evidence="4" id="KW-1185">Reference proteome</keyword>
<feature type="compositionally biased region" description="Low complexity" evidence="1">
    <location>
        <begin position="475"/>
        <end position="492"/>
    </location>
</feature>
<dbReference type="AlphaFoldDB" id="A0A4Y7SFS8"/>
<feature type="region of interest" description="Disordered" evidence="1">
    <location>
        <begin position="203"/>
        <end position="243"/>
    </location>
</feature>
<feature type="region of interest" description="Disordered" evidence="1">
    <location>
        <begin position="640"/>
        <end position="663"/>
    </location>
</feature>
<dbReference type="Proteomes" id="UP000298030">
    <property type="component" value="Unassembled WGS sequence"/>
</dbReference>
<organism evidence="3 4">
    <name type="scientific">Coprinellus micaceus</name>
    <name type="common">Glistening ink-cap mushroom</name>
    <name type="synonym">Coprinus micaceus</name>
    <dbReference type="NCBI Taxonomy" id="71717"/>
    <lineage>
        <taxon>Eukaryota</taxon>
        <taxon>Fungi</taxon>
        <taxon>Dikarya</taxon>
        <taxon>Basidiomycota</taxon>
        <taxon>Agaricomycotina</taxon>
        <taxon>Agaricomycetes</taxon>
        <taxon>Agaricomycetidae</taxon>
        <taxon>Agaricales</taxon>
        <taxon>Agaricineae</taxon>
        <taxon>Psathyrellaceae</taxon>
        <taxon>Coprinellus</taxon>
    </lineage>
</organism>
<accession>A0A4Y7SFS8</accession>
<feature type="region of interest" description="Disordered" evidence="1">
    <location>
        <begin position="38"/>
        <end position="64"/>
    </location>
</feature>
<feature type="compositionally biased region" description="Pro residues" evidence="1">
    <location>
        <begin position="83"/>
        <end position="98"/>
    </location>
</feature>
<evidence type="ECO:0000256" key="2">
    <source>
        <dbReference type="SAM" id="SignalP"/>
    </source>
</evidence>
<feature type="compositionally biased region" description="Low complexity" evidence="1">
    <location>
        <begin position="227"/>
        <end position="237"/>
    </location>
</feature>
<feature type="chain" id="PRO_5021312686" evidence="2">
    <location>
        <begin position="30"/>
        <end position="892"/>
    </location>
</feature>
<evidence type="ECO:0000256" key="1">
    <source>
        <dbReference type="SAM" id="MobiDB-lite"/>
    </source>
</evidence>
<feature type="region of interest" description="Disordered" evidence="1">
    <location>
        <begin position="372"/>
        <end position="391"/>
    </location>
</feature>
<reference evidence="3 4" key="1">
    <citation type="journal article" date="2019" name="Nat. Ecol. Evol.">
        <title>Megaphylogeny resolves global patterns of mushroom evolution.</title>
        <authorList>
            <person name="Varga T."/>
            <person name="Krizsan K."/>
            <person name="Foldi C."/>
            <person name="Dima B."/>
            <person name="Sanchez-Garcia M."/>
            <person name="Sanchez-Ramirez S."/>
            <person name="Szollosi G.J."/>
            <person name="Szarkandi J.G."/>
            <person name="Papp V."/>
            <person name="Albert L."/>
            <person name="Andreopoulos W."/>
            <person name="Angelini C."/>
            <person name="Antonin V."/>
            <person name="Barry K.W."/>
            <person name="Bougher N.L."/>
            <person name="Buchanan P."/>
            <person name="Buyck B."/>
            <person name="Bense V."/>
            <person name="Catcheside P."/>
            <person name="Chovatia M."/>
            <person name="Cooper J."/>
            <person name="Damon W."/>
            <person name="Desjardin D."/>
            <person name="Finy P."/>
            <person name="Geml J."/>
            <person name="Haridas S."/>
            <person name="Hughes K."/>
            <person name="Justo A."/>
            <person name="Karasinski D."/>
            <person name="Kautmanova I."/>
            <person name="Kiss B."/>
            <person name="Kocsube S."/>
            <person name="Kotiranta H."/>
            <person name="LaButti K.M."/>
            <person name="Lechner B.E."/>
            <person name="Liimatainen K."/>
            <person name="Lipzen A."/>
            <person name="Lukacs Z."/>
            <person name="Mihaltcheva S."/>
            <person name="Morgado L.N."/>
            <person name="Niskanen T."/>
            <person name="Noordeloos M.E."/>
            <person name="Ohm R.A."/>
            <person name="Ortiz-Santana B."/>
            <person name="Ovrebo C."/>
            <person name="Racz N."/>
            <person name="Riley R."/>
            <person name="Savchenko A."/>
            <person name="Shiryaev A."/>
            <person name="Soop K."/>
            <person name="Spirin V."/>
            <person name="Szebenyi C."/>
            <person name="Tomsovsky M."/>
            <person name="Tulloss R.E."/>
            <person name="Uehling J."/>
            <person name="Grigoriev I.V."/>
            <person name="Vagvolgyi C."/>
            <person name="Papp T."/>
            <person name="Martin F.M."/>
            <person name="Miettinen O."/>
            <person name="Hibbett D.S."/>
            <person name="Nagy L.G."/>
        </authorList>
    </citation>
    <scope>NUCLEOTIDE SEQUENCE [LARGE SCALE GENOMIC DNA]</scope>
    <source>
        <strain evidence="3 4">FP101781</strain>
    </source>
</reference>
<feature type="region of interest" description="Disordered" evidence="1">
    <location>
        <begin position="780"/>
        <end position="816"/>
    </location>
</feature>
<feature type="region of interest" description="Disordered" evidence="1">
    <location>
        <begin position="432"/>
        <end position="495"/>
    </location>
</feature>
<sequence length="892" mass="95903">MPKGPLAFLASWWDILCAFFTSVVVYCQSGPWSKSGVSPAYDHISSPSPPPSCEEGTKGTYADDLESGLNTAPLLLYKRTPRCSPPSSPTPPSTPGPATPATTSTVPILTSSFLSAFLLEGKGISLSPSAKAMLANGVWTADSSLASNFGRGEFDDSEETRVCSLSLVTPNASPRLTIQHDLGAFSIPSGTFELEFERCGEHFDLPRASPRPRPPSAVRHSLRFSMPPRASSSRPSPETNPDEVRMHSMATFMSLPGVNDVFRGALITDGDEVHLPTSLSSPEPHYHEFYYDYYCEEPVFALDPPTEDAIRRSLLAFSPALVIPPVSELSELDVSFLRNEEQPLSSTPSVPPTAGLVAKPEHAHDEKPLAIVSSTSSHSASDSWHTPSMTSRRPSIESAISASLFIFPAFASTYTATSIATANEVQETAVVIPSSSSPSSSSSFYADSDTGSTSRDDPDMTLQTSKDAGYRKTDSNLSSSSGTRSISGSDGSLEMSREATLVQVKRGSVVRPVVFMKVPGTRESLTPVIDECDTPDESATSTAVVNETDVRQPDTVDPCIYHFPNARESAWAFDGDEEEDGSGRSENESSVAWLNWPHGPVRDVPPRNEEIGQGTERYDVPEIIISPSPSATVFNHNHRQVGKRPAQDPHTFFDSSRRSNPPTLQSNLRQLIISHIQDFIPAKLPKYHHGASKASPAPLLSPSSQGGPASGSFLRSSIVIQVDSAQMPMPVVGGILETHQAPSSTLDGVEGTSFGVSLTFNTDSVYPEKTIADTRYPTFIPADTPFPNPRRSGRARAKSVPTRLRNAFGGGDYDTHDEDIGSSGSSETVNAGQAGDVCITANTKPRRMTRGRKRKTDAAERFLGRPRRTFIAAGEDSGQDDVPSDYSGARAL</sequence>
<gene>
    <name evidence="3" type="ORF">FA13DRAFT_1801011</name>
</gene>
<proteinExistence type="predicted"/>
<comment type="caution">
    <text evidence="3">The sequence shown here is derived from an EMBL/GenBank/DDBJ whole genome shotgun (WGS) entry which is preliminary data.</text>
</comment>
<evidence type="ECO:0000313" key="4">
    <source>
        <dbReference type="Proteomes" id="UP000298030"/>
    </source>
</evidence>
<feature type="signal peptide" evidence="2">
    <location>
        <begin position="1"/>
        <end position="29"/>
    </location>
</feature>
<dbReference type="EMBL" id="QPFP01000143">
    <property type="protein sequence ID" value="TEB20362.1"/>
    <property type="molecule type" value="Genomic_DNA"/>
</dbReference>
<name>A0A4Y7SFS8_COPMI</name>
<feature type="region of interest" description="Disordered" evidence="1">
    <location>
        <begin position="846"/>
        <end position="892"/>
    </location>
</feature>
<protein>
    <submittedName>
        <fullName evidence="3">Uncharacterized protein</fullName>
    </submittedName>
</protein>
<evidence type="ECO:0000313" key="3">
    <source>
        <dbReference type="EMBL" id="TEB20362.1"/>
    </source>
</evidence>
<feature type="compositionally biased region" description="Low complexity" evidence="1">
    <location>
        <begin position="433"/>
        <end position="443"/>
    </location>
</feature>